<feature type="region of interest" description="Disordered" evidence="2">
    <location>
        <begin position="1"/>
        <end position="323"/>
    </location>
</feature>
<feature type="compositionally biased region" description="Polar residues" evidence="2">
    <location>
        <begin position="185"/>
        <end position="200"/>
    </location>
</feature>
<sequence>MRRGENMQQAAAPLNNYQFDFELGPGLSKPRSSGSLRDQKKQPTSSSSHASAGWSASPGDWGTSQTQQSGQNFKFSSQSQPGAPKPNLYGGPSQPQSKGVDLTGRSWGQIPTSKSAPGITGRAPLSKEDAFGDLLGGALGRPSGPLNQQTSASSGLHGVGKLKSSLPERHTETARQTPAAHAASSGRSSFAYTSMFNNPTPVGKPSPEPFSMGSQSKVDPFADLSFSKPSSAPIGASGPKVDPLASSGDPFVFASKMQTKTVPQSSRAASSRPAAFGRDASGGVDQFSPVFGSGRSSVSRAHEDPLESMLSRSQAPSTAKASTPVYDGWGDVFGGGGGGANSNTFEDEGVTTELEGLGPPPMGVTGIAAYQKGNSFYKEGQFPNAIKWLSWALELLQKEGGNKDTVSDVITCRVSCYKEIGEYKKALADCTTACEMDEGSVEKLMQRAHLYESMEKYKLSVADLKKVLKLEPTHRMATLTLNRLRKMLD</sequence>
<dbReference type="EMBL" id="OZ020100">
    <property type="protein sequence ID" value="CAK9273177.1"/>
    <property type="molecule type" value="Genomic_DNA"/>
</dbReference>
<proteinExistence type="predicted"/>
<organism evidence="3 4">
    <name type="scientific">Sphagnum jensenii</name>
    <dbReference type="NCBI Taxonomy" id="128206"/>
    <lineage>
        <taxon>Eukaryota</taxon>
        <taxon>Viridiplantae</taxon>
        <taxon>Streptophyta</taxon>
        <taxon>Embryophyta</taxon>
        <taxon>Bryophyta</taxon>
        <taxon>Sphagnophytina</taxon>
        <taxon>Sphagnopsida</taxon>
        <taxon>Sphagnales</taxon>
        <taxon>Sphagnaceae</taxon>
        <taxon>Sphagnum</taxon>
    </lineage>
</organism>
<feature type="compositionally biased region" description="Polar residues" evidence="2">
    <location>
        <begin position="145"/>
        <end position="154"/>
    </location>
</feature>
<evidence type="ECO:0000313" key="4">
    <source>
        <dbReference type="Proteomes" id="UP001497444"/>
    </source>
</evidence>
<evidence type="ECO:0000313" key="3">
    <source>
        <dbReference type="EMBL" id="CAK9273177.1"/>
    </source>
</evidence>
<evidence type="ECO:0000256" key="2">
    <source>
        <dbReference type="SAM" id="MobiDB-lite"/>
    </source>
</evidence>
<feature type="compositionally biased region" description="Low complexity" evidence="2">
    <location>
        <begin position="45"/>
        <end position="57"/>
    </location>
</feature>
<feature type="compositionally biased region" description="Polar residues" evidence="2">
    <location>
        <begin position="310"/>
        <end position="321"/>
    </location>
</feature>
<dbReference type="Proteomes" id="UP001497444">
    <property type="component" value="Chromosome 5"/>
</dbReference>
<feature type="compositionally biased region" description="Polar residues" evidence="2">
    <location>
        <begin position="62"/>
        <end position="81"/>
    </location>
</feature>
<name>A0ABP0X6F6_9BRYO</name>
<dbReference type="InterPro" id="IPR011990">
    <property type="entry name" value="TPR-like_helical_dom_sf"/>
</dbReference>
<dbReference type="InterPro" id="IPR019734">
    <property type="entry name" value="TPR_rpt"/>
</dbReference>
<dbReference type="Gene3D" id="1.25.40.10">
    <property type="entry name" value="Tetratricopeptide repeat domain"/>
    <property type="match status" value="1"/>
</dbReference>
<feature type="repeat" description="TPR" evidence="1">
    <location>
        <begin position="441"/>
        <end position="474"/>
    </location>
</feature>
<dbReference type="PROSITE" id="PS50005">
    <property type="entry name" value="TPR"/>
    <property type="match status" value="1"/>
</dbReference>
<protein>
    <submittedName>
        <fullName evidence="3">Uncharacterized protein</fullName>
    </submittedName>
</protein>
<dbReference type="PANTHER" id="PTHR47697:SF1">
    <property type="entry name" value="OS03G0340700 PROTEIN"/>
    <property type="match status" value="1"/>
</dbReference>
<gene>
    <name evidence="3" type="ORF">CSSPJE1EN1_LOCUS18655</name>
</gene>
<dbReference type="SMART" id="SM00028">
    <property type="entry name" value="TPR"/>
    <property type="match status" value="3"/>
</dbReference>
<dbReference type="Pfam" id="PF13181">
    <property type="entry name" value="TPR_8"/>
    <property type="match status" value="1"/>
</dbReference>
<accession>A0ABP0X6F6</accession>
<reference evidence="3" key="1">
    <citation type="submission" date="2024-02" db="EMBL/GenBank/DDBJ databases">
        <authorList>
            <consortium name="ELIXIR-Norway"/>
            <consortium name="Elixir Norway"/>
        </authorList>
    </citation>
    <scope>NUCLEOTIDE SEQUENCE</scope>
</reference>
<feature type="compositionally biased region" description="Low complexity" evidence="2">
    <location>
        <begin position="265"/>
        <end position="275"/>
    </location>
</feature>
<dbReference type="SUPFAM" id="SSF48452">
    <property type="entry name" value="TPR-like"/>
    <property type="match status" value="1"/>
</dbReference>
<evidence type="ECO:0000256" key="1">
    <source>
        <dbReference type="PROSITE-ProRule" id="PRU00339"/>
    </source>
</evidence>
<keyword evidence="1" id="KW-0802">TPR repeat</keyword>
<dbReference type="PANTHER" id="PTHR47697">
    <property type="entry name" value="OS03G0340700 PROTEIN"/>
    <property type="match status" value="1"/>
</dbReference>
<keyword evidence="4" id="KW-1185">Reference proteome</keyword>